<sequence length="78" mass="9010">VHEYLPNRQGAVRAPNSGVYCGNKSNNAWVFVFLLIIRFDRPLLVCCLVAQSQIRKEEVAGSRSDFIERFLRPDVPFW</sequence>
<dbReference type="Proteomes" id="UP000499080">
    <property type="component" value="Unassembled WGS sequence"/>
</dbReference>
<dbReference type="EMBL" id="BGPR01002221">
    <property type="protein sequence ID" value="GBM69950.1"/>
    <property type="molecule type" value="Genomic_DNA"/>
</dbReference>
<proteinExistence type="predicted"/>
<comment type="caution">
    <text evidence="1">The sequence shown here is derived from an EMBL/GenBank/DDBJ whole genome shotgun (WGS) entry which is preliminary data.</text>
</comment>
<protein>
    <submittedName>
        <fullName evidence="1">Uncharacterized protein</fullName>
    </submittedName>
</protein>
<reference evidence="1 2" key="1">
    <citation type="journal article" date="2019" name="Sci. Rep.">
        <title>Orb-weaving spider Araneus ventricosus genome elucidates the spidroin gene catalogue.</title>
        <authorList>
            <person name="Kono N."/>
            <person name="Nakamura H."/>
            <person name="Ohtoshi R."/>
            <person name="Moran D.A.P."/>
            <person name="Shinohara A."/>
            <person name="Yoshida Y."/>
            <person name="Fujiwara M."/>
            <person name="Mori M."/>
            <person name="Tomita M."/>
            <person name="Arakawa K."/>
        </authorList>
    </citation>
    <scope>NUCLEOTIDE SEQUENCE [LARGE SCALE GENOMIC DNA]</scope>
</reference>
<name>A0A4Y2HX39_ARAVE</name>
<evidence type="ECO:0000313" key="1">
    <source>
        <dbReference type="EMBL" id="GBM69950.1"/>
    </source>
</evidence>
<feature type="non-terminal residue" evidence="1">
    <location>
        <position position="1"/>
    </location>
</feature>
<keyword evidence="2" id="KW-1185">Reference proteome</keyword>
<gene>
    <name evidence="1" type="ORF">AVEN_210603_1</name>
</gene>
<dbReference type="AlphaFoldDB" id="A0A4Y2HX39"/>
<accession>A0A4Y2HX39</accession>
<evidence type="ECO:0000313" key="2">
    <source>
        <dbReference type="Proteomes" id="UP000499080"/>
    </source>
</evidence>
<organism evidence="1 2">
    <name type="scientific">Araneus ventricosus</name>
    <name type="common">Orbweaver spider</name>
    <name type="synonym">Epeira ventricosa</name>
    <dbReference type="NCBI Taxonomy" id="182803"/>
    <lineage>
        <taxon>Eukaryota</taxon>
        <taxon>Metazoa</taxon>
        <taxon>Ecdysozoa</taxon>
        <taxon>Arthropoda</taxon>
        <taxon>Chelicerata</taxon>
        <taxon>Arachnida</taxon>
        <taxon>Araneae</taxon>
        <taxon>Araneomorphae</taxon>
        <taxon>Entelegynae</taxon>
        <taxon>Araneoidea</taxon>
        <taxon>Araneidae</taxon>
        <taxon>Araneus</taxon>
    </lineage>
</organism>